<evidence type="ECO:0000313" key="5">
    <source>
        <dbReference type="Proteomes" id="UP000184452"/>
    </source>
</evidence>
<dbReference type="RefSeq" id="WP_143173377.1">
    <property type="nucleotide sequence ID" value="NZ_FQZK01000009.1"/>
</dbReference>
<dbReference type="STRING" id="758803.SAMN05421803_10938"/>
<dbReference type="GO" id="GO:0016020">
    <property type="term" value="C:membrane"/>
    <property type="evidence" value="ECO:0007669"/>
    <property type="project" value="GOC"/>
</dbReference>
<reference evidence="4 5" key="1">
    <citation type="submission" date="2016-11" db="EMBL/GenBank/DDBJ databases">
        <authorList>
            <person name="Jaros S."/>
            <person name="Januszkiewicz K."/>
            <person name="Wedrychowicz H."/>
        </authorList>
    </citation>
    <scope>NUCLEOTIDE SEQUENCE [LARGE SCALE GENOMIC DNA]</scope>
    <source>
        <strain evidence="4 5">CGMCC 4.5723</strain>
    </source>
</reference>
<dbReference type="SUPFAM" id="SSF53383">
    <property type="entry name" value="PLP-dependent transferases"/>
    <property type="match status" value="1"/>
</dbReference>
<evidence type="ECO:0000256" key="3">
    <source>
        <dbReference type="ARBA" id="ARBA00023239"/>
    </source>
</evidence>
<dbReference type="GO" id="GO:0008117">
    <property type="term" value="F:sphinganine-1-phosphate aldolase activity"/>
    <property type="evidence" value="ECO:0007669"/>
    <property type="project" value="TreeGrafter"/>
</dbReference>
<gene>
    <name evidence="4" type="ORF">SAMN05421803_10938</name>
</gene>
<dbReference type="EMBL" id="FQZK01000009">
    <property type="protein sequence ID" value="SHJ74062.1"/>
    <property type="molecule type" value="Genomic_DNA"/>
</dbReference>
<dbReference type="OrthoDB" id="3335676at2"/>
<keyword evidence="5" id="KW-1185">Reference proteome</keyword>
<evidence type="ECO:0000256" key="2">
    <source>
        <dbReference type="ARBA" id="ARBA00022898"/>
    </source>
</evidence>
<protein>
    <submittedName>
        <fullName evidence="4">Glutamate or tyrosine decarboxylase</fullName>
    </submittedName>
</protein>
<keyword evidence="3" id="KW-0456">Lyase</keyword>
<comment type="cofactor">
    <cofactor evidence="1">
        <name>pyridoxal 5'-phosphate</name>
        <dbReference type="ChEBI" id="CHEBI:597326"/>
    </cofactor>
</comment>
<dbReference type="GO" id="GO:0030149">
    <property type="term" value="P:sphingolipid catabolic process"/>
    <property type="evidence" value="ECO:0007669"/>
    <property type="project" value="TreeGrafter"/>
</dbReference>
<accession>A0A1M6LSH5</accession>
<organism evidence="4 5">
    <name type="scientific">Nocardiopsis flavescens</name>
    <dbReference type="NCBI Taxonomy" id="758803"/>
    <lineage>
        <taxon>Bacteria</taxon>
        <taxon>Bacillati</taxon>
        <taxon>Actinomycetota</taxon>
        <taxon>Actinomycetes</taxon>
        <taxon>Streptosporangiales</taxon>
        <taxon>Nocardiopsidaceae</taxon>
        <taxon>Nocardiopsis</taxon>
    </lineage>
</organism>
<dbReference type="Gene3D" id="3.40.640.10">
    <property type="entry name" value="Type I PLP-dependent aspartate aminotransferase-like (Major domain)"/>
    <property type="match status" value="1"/>
</dbReference>
<dbReference type="PANTHER" id="PTHR42735">
    <property type="match status" value="1"/>
</dbReference>
<sequence length="561" mass="60249">MSRRVFEAVREELRRRMPSPSGTGGEELARRIGVAFDAFPPRTDPDDPWLGGPPGDYAWLAEYEDLPDGPRDADRVLGAAARALHGQLRWHSPSTLFNMTPQPLLDTAAVTAVTGLYSPNALWDFCSAGVIEVERQLVRQFARRAGWPDTAGGVFSFGGKAGLLYAVRMGLNRCLPGSSRTGLPPGPAPAVVTTAHNHDSLESVCALLGLGTDACVRVPVPPGTRAEPDAIAGAVDALLAQGRPVACVVLSGGNILHNDIDPVRPVTAALDRVRARHALPYRPLVHFDTVVTWPWLFFTDYDFAGDPLGLGAELAGRVRATTDLVSQVREADSMTIDFHKTGLAPYSSSLFLTRDAAELHHWVEGGRGETVHRPHGENALLHTIEHSRGAAPVLAAWVAVQSVGVDGFRVYLANLLMANRAFMDLLPSRGFELLTPFSDGVASVYRPVPPDGPADFAGLLDAEPPVLEAANNYTHALFRLLAGYEGNPYSRVVLGHLPAYGRGRGGEPVAALRLVPGSVFLDEAACSRIAERMEQVKKALDVAVLFGPEELNGTPVYHVPE</sequence>
<dbReference type="InterPro" id="IPR050477">
    <property type="entry name" value="GrpII_AminoAcid_Decarb"/>
</dbReference>
<dbReference type="InterPro" id="IPR015421">
    <property type="entry name" value="PyrdxlP-dep_Trfase_major"/>
</dbReference>
<dbReference type="PANTHER" id="PTHR42735:SF6">
    <property type="entry name" value="SPHINGOSINE-1-PHOSPHATE LYASE 1"/>
    <property type="match status" value="1"/>
</dbReference>
<proteinExistence type="predicted"/>
<name>A0A1M6LSH5_9ACTN</name>
<dbReference type="AlphaFoldDB" id="A0A1M6LSH5"/>
<keyword evidence="2" id="KW-0663">Pyridoxal phosphate</keyword>
<evidence type="ECO:0000313" key="4">
    <source>
        <dbReference type="EMBL" id="SHJ74062.1"/>
    </source>
</evidence>
<dbReference type="GO" id="GO:0016831">
    <property type="term" value="F:carboxy-lyase activity"/>
    <property type="evidence" value="ECO:0007669"/>
    <property type="project" value="UniProtKB-ARBA"/>
</dbReference>
<dbReference type="InterPro" id="IPR015424">
    <property type="entry name" value="PyrdxlP-dep_Trfase"/>
</dbReference>
<dbReference type="Proteomes" id="UP000184452">
    <property type="component" value="Unassembled WGS sequence"/>
</dbReference>
<evidence type="ECO:0000256" key="1">
    <source>
        <dbReference type="ARBA" id="ARBA00001933"/>
    </source>
</evidence>